<keyword evidence="2" id="KW-1185">Reference proteome</keyword>
<dbReference type="AlphaFoldDB" id="A0AAW2YJH9"/>
<protein>
    <submittedName>
        <fullName evidence="1">Nid2</fullName>
    </submittedName>
</protein>
<organism evidence="1 2">
    <name type="scientific">Acrasis kona</name>
    <dbReference type="NCBI Taxonomy" id="1008807"/>
    <lineage>
        <taxon>Eukaryota</taxon>
        <taxon>Discoba</taxon>
        <taxon>Heterolobosea</taxon>
        <taxon>Tetramitia</taxon>
        <taxon>Eutetramitia</taxon>
        <taxon>Acrasidae</taxon>
        <taxon>Acrasis</taxon>
    </lineage>
</organism>
<evidence type="ECO:0000313" key="2">
    <source>
        <dbReference type="Proteomes" id="UP001431209"/>
    </source>
</evidence>
<reference evidence="1 2" key="1">
    <citation type="submission" date="2024-03" db="EMBL/GenBank/DDBJ databases">
        <title>The Acrasis kona genome and developmental transcriptomes reveal deep origins of eukaryotic multicellular pathways.</title>
        <authorList>
            <person name="Sheikh S."/>
            <person name="Fu C.-J."/>
            <person name="Brown M.W."/>
            <person name="Baldauf S.L."/>
        </authorList>
    </citation>
    <scope>NUCLEOTIDE SEQUENCE [LARGE SCALE GENOMIC DNA]</scope>
    <source>
        <strain evidence="1 2">ATCC MYA-3509</strain>
    </source>
</reference>
<evidence type="ECO:0000313" key="1">
    <source>
        <dbReference type="EMBL" id="KAL0477186.1"/>
    </source>
</evidence>
<proteinExistence type="predicted"/>
<name>A0AAW2YJH9_9EUKA</name>
<dbReference type="EMBL" id="JAOPGA020000149">
    <property type="protein sequence ID" value="KAL0477186.1"/>
    <property type="molecule type" value="Genomic_DNA"/>
</dbReference>
<accession>A0AAW2YJH9</accession>
<comment type="caution">
    <text evidence="1">The sequence shown here is derived from an EMBL/GenBank/DDBJ whole genome shotgun (WGS) entry which is preliminary data.</text>
</comment>
<dbReference type="Proteomes" id="UP001431209">
    <property type="component" value="Unassembled WGS sequence"/>
</dbReference>
<sequence>MTEQVNVSWGEYVSHLCVKRGEKQYRPPEFRKIGISKQIKQKKPPQLKSKEMKQTQTKINNNINHEPVVSVVPPKPDVVVHNLEGEILPPIPKSIHHIPNDLLYYKGIFYINRTYFFEKGNKKLMDRQKAYKEEFGHDAFILVTGQQLNDLKCRYNWMNPTRLKANLYKDDFLNYYNSCDQKTPQKSINKSRKFCD</sequence>
<gene>
    <name evidence="1" type="ORF">AKO1_005834</name>
</gene>